<dbReference type="GO" id="GO:0005948">
    <property type="term" value="C:acetolactate synthase complex"/>
    <property type="evidence" value="ECO:0007669"/>
    <property type="project" value="TreeGrafter"/>
</dbReference>
<dbReference type="Proteomes" id="UP000053758">
    <property type="component" value="Unassembled WGS sequence"/>
</dbReference>
<dbReference type="InterPro" id="IPR011766">
    <property type="entry name" value="TPP_enzyme_TPP-bd"/>
</dbReference>
<dbReference type="PANTHER" id="PTHR18968">
    <property type="entry name" value="THIAMINE PYROPHOSPHATE ENZYMES"/>
    <property type="match status" value="1"/>
</dbReference>
<comment type="subcellular location">
    <subcellularLocation>
        <location evidence="1">Mitochondrion</location>
    </subcellularLocation>
</comment>
<dbReference type="PANTHER" id="PTHR18968:SF13">
    <property type="entry name" value="ACETOLACTATE SYNTHASE CATALYTIC SUBUNIT, MITOCHONDRIAL"/>
    <property type="match status" value="1"/>
</dbReference>
<evidence type="ECO:0000256" key="8">
    <source>
        <dbReference type="ARBA" id="ARBA00022842"/>
    </source>
</evidence>
<evidence type="ECO:0000259" key="12">
    <source>
        <dbReference type="Pfam" id="PF00205"/>
    </source>
</evidence>
<dbReference type="OrthoDB" id="16262at2759"/>
<dbReference type="GO" id="GO:0003984">
    <property type="term" value="F:acetolactate synthase activity"/>
    <property type="evidence" value="ECO:0007669"/>
    <property type="project" value="UniProtKB-EC"/>
</dbReference>
<dbReference type="InterPro" id="IPR000399">
    <property type="entry name" value="TPP-bd_CS"/>
</dbReference>
<keyword evidence="7 11" id="KW-0479">Metal-binding</keyword>
<dbReference type="EMBL" id="DF830073">
    <property type="protein sequence ID" value="GAK64745.1"/>
    <property type="molecule type" value="Genomic_DNA"/>
</dbReference>
<dbReference type="GO" id="GO:0000287">
    <property type="term" value="F:magnesium ion binding"/>
    <property type="evidence" value="ECO:0007669"/>
    <property type="project" value="UniProtKB-UniRule"/>
</dbReference>
<accession>A0A081CDJ9</accession>
<dbReference type="RefSeq" id="XP_014657088.1">
    <property type="nucleotide sequence ID" value="XM_014801602.1"/>
</dbReference>
<evidence type="ECO:0000259" key="13">
    <source>
        <dbReference type="Pfam" id="PF02775"/>
    </source>
</evidence>
<organism evidence="15 16">
    <name type="scientific">Pseudozyma antarctica</name>
    <name type="common">Yeast</name>
    <name type="synonym">Candida antarctica</name>
    <dbReference type="NCBI Taxonomy" id="84753"/>
    <lineage>
        <taxon>Eukaryota</taxon>
        <taxon>Fungi</taxon>
        <taxon>Dikarya</taxon>
        <taxon>Basidiomycota</taxon>
        <taxon>Ustilaginomycotina</taxon>
        <taxon>Ustilaginomycetes</taxon>
        <taxon>Ustilaginales</taxon>
        <taxon>Ustilaginaceae</taxon>
        <taxon>Moesziomyces</taxon>
    </lineage>
</organism>
<evidence type="ECO:0000259" key="14">
    <source>
        <dbReference type="Pfam" id="PF02776"/>
    </source>
</evidence>
<evidence type="ECO:0000256" key="9">
    <source>
        <dbReference type="ARBA" id="ARBA00023052"/>
    </source>
</evidence>
<dbReference type="InterPro" id="IPR012000">
    <property type="entry name" value="Thiamin_PyroP_enz_cen_dom"/>
</dbReference>
<dbReference type="FunFam" id="3.40.50.1220:FF:000008">
    <property type="entry name" value="Acetolactate synthase"/>
    <property type="match status" value="1"/>
</dbReference>
<keyword evidence="9 11" id="KW-0786">Thiamine pyrophosphate</keyword>
<dbReference type="InterPro" id="IPR012001">
    <property type="entry name" value="Thiamin_PyroP_enz_TPP-bd_dom"/>
</dbReference>
<name>A0A081CDJ9_PSEA2</name>
<protein>
    <recommendedName>
        <fullName evidence="11">Acetolactate synthase</fullName>
        <ecNumber evidence="11">2.2.1.6</ecNumber>
    </recommendedName>
</protein>
<keyword evidence="8 11" id="KW-0460">Magnesium</keyword>
<evidence type="ECO:0000256" key="10">
    <source>
        <dbReference type="ARBA" id="ARBA00023304"/>
    </source>
</evidence>
<dbReference type="FunFam" id="3.40.50.970:FF:000007">
    <property type="entry name" value="Acetolactate synthase"/>
    <property type="match status" value="1"/>
</dbReference>
<comment type="similarity">
    <text evidence="4 11">Belongs to the TPP enzyme family.</text>
</comment>
<evidence type="ECO:0000313" key="16">
    <source>
        <dbReference type="Proteomes" id="UP000053758"/>
    </source>
</evidence>
<dbReference type="SUPFAM" id="SSF52518">
    <property type="entry name" value="Thiamin diphosphate-binding fold (THDP-binding)"/>
    <property type="match status" value="2"/>
</dbReference>
<comment type="pathway">
    <text evidence="3 11">Amino-acid biosynthesis; L-valine biosynthesis; L-valine from pyruvate: step 1/4.</text>
</comment>
<dbReference type="AlphaFoldDB" id="A0A081CDJ9"/>
<comment type="cofactor">
    <cofactor evidence="11">
        <name>thiamine diphosphate</name>
        <dbReference type="ChEBI" id="CHEBI:58937"/>
    </cofactor>
    <text evidence="11">Binds 1 thiamine pyrophosphate per subunit.</text>
</comment>
<dbReference type="PROSITE" id="PS00187">
    <property type="entry name" value="TPP_ENZYMES"/>
    <property type="match status" value="1"/>
</dbReference>
<proteinExistence type="inferred from homology"/>
<evidence type="ECO:0000256" key="1">
    <source>
        <dbReference type="ARBA" id="ARBA00004173"/>
    </source>
</evidence>
<keyword evidence="6 11" id="KW-0808">Transferase</keyword>
<evidence type="ECO:0000256" key="3">
    <source>
        <dbReference type="ARBA" id="ARBA00005025"/>
    </source>
</evidence>
<dbReference type="InterPro" id="IPR039368">
    <property type="entry name" value="AHAS_TPP"/>
</dbReference>
<evidence type="ECO:0000256" key="4">
    <source>
        <dbReference type="ARBA" id="ARBA00007812"/>
    </source>
</evidence>
<keyword evidence="5 11" id="KW-0028">Amino-acid biosynthesis</keyword>
<comment type="cofactor">
    <cofactor evidence="11">
        <name>Mg(2+)</name>
        <dbReference type="ChEBI" id="CHEBI:18420"/>
    </cofactor>
    <text evidence="11">Binds 1 Mg(2+) ion per subunit.</text>
</comment>
<dbReference type="Pfam" id="PF02775">
    <property type="entry name" value="TPP_enzyme_C"/>
    <property type="match status" value="1"/>
</dbReference>
<dbReference type="GO" id="GO:0030976">
    <property type="term" value="F:thiamine pyrophosphate binding"/>
    <property type="evidence" value="ECO:0007669"/>
    <property type="project" value="UniProtKB-UniRule"/>
</dbReference>
<reference evidence="16" key="1">
    <citation type="journal article" date="2014" name="Genome Announc.">
        <title>Draft Genome Sequence of the Yeast Pseudozyma antarctica Type Strain JCM10317, a Producer of the Glycolipid Biosurfactants, Mannosylerythritol Lipids.</title>
        <authorList>
            <person name="Saika A."/>
            <person name="Koike H."/>
            <person name="Hori T."/>
            <person name="Fukuoka T."/>
            <person name="Sato S."/>
            <person name="Habe H."/>
            <person name="Kitamoto D."/>
            <person name="Morita T."/>
        </authorList>
    </citation>
    <scope>NUCLEOTIDE SEQUENCE [LARGE SCALE GENOMIC DNA]</scope>
    <source>
        <strain evidence="16">JCM 10317</strain>
    </source>
</reference>
<evidence type="ECO:0000313" key="15">
    <source>
        <dbReference type="EMBL" id="GAK64745.1"/>
    </source>
</evidence>
<dbReference type="GO" id="GO:0009099">
    <property type="term" value="P:L-valine biosynthetic process"/>
    <property type="evidence" value="ECO:0007669"/>
    <property type="project" value="UniProtKB-UniPathway"/>
</dbReference>
<feature type="domain" description="Thiamine pyrophosphate enzyme N-terminal TPP-binding" evidence="14">
    <location>
        <begin position="134"/>
        <end position="249"/>
    </location>
</feature>
<comment type="pathway">
    <text evidence="2 11">Amino-acid biosynthesis; L-isoleucine biosynthesis; L-isoleucine from 2-oxobutanoate: step 1/4.</text>
</comment>
<dbReference type="GeneID" id="26303840"/>
<dbReference type="Pfam" id="PF02776">
    <property type="entry name" value="TPP_enzyme_N"/>
    <property type="match status" value="1"/>
</dbReference>
<dbReference type="InterPro" id="IPR045229">
    <property type="entry name" value="TPP_enz"/>
</dbReference>
<dbReference type="HOGENOM" id="CLU_013748_1_2_1"/>
<dbReference type="UniPathway" id="UPA00049">
    <property type="reaction ID" value="UER00059"/>
</dbReference>
<dbReference type="InterPro" id="IPR012846">
    <property type="entry name" value="Acetolactate_synth_lsu"/>
</dbReference>
<sequence>MTSFAVQFARQQRHAFQAASKLSSASSASNVIAAAAAASTSYASTPSAARAFSTARNNLPRSAHFARSQRTNLALTRHISTNQPKEQAAAAAAAQTSASVRPEPSPAFQQSPQNIAPLSSRYDANALDESFVGMSGGAIFHEMMLRHDVKHVFGYPGGAILPVFDAIYNSKHFDFVLPRREDGAGHMAEGYARVTGKPGVILVTSGPGATNVITPMQDAMSDGTPLVVFCGQVATSAIGSDAFQEADVVGISRSCTKWNVMVKDIAELPRRINEAFKIATSGRPGPVLVDLPKDVTAGILRQAIPYSQTQPNMITSLPSRQVARNRRGATFQQQNTNLRSSEQDVLTSELKEAARLIGIAKRPIIYAGQGILSSPEGPKLLAKLAKEHNIPVTTTLQGLGAFDELDPLSLHMLGMHGSAYANLAMQDADLIIALGARFDDRVTGRIDKFAPHARAAALEGRGGIIHFEVMPKNINKVVQATCAVEGDVVANLGKLMPFLEAQGPDRSEWHQLIKTWKDAYPFTYEPSKQGELMKPQEVIEALDAAVADQKDNVIISTGVGQHQMWAAQHYRWRHPRTWVSSGGLGTMGFGLPSCIGAKVAAPEKIVVDIDGDASFSMTAMELATAAQYDIGVKVLVLNNEFQGMVVQWQDLFYEKRYSHTEMHNPDFVKLAESMGVKAIRCDNIADLPAKMKEFIEYDNNKPILFEARITKNEHVYPFCPASAGLHELIVHPSLKPIPKKN</sequence>
<dbReference type="NCBIfam" id="TIGR00118">
    <property type="entry name" value="acolac_lg"/>
    <property type="match status" value="1"/>
</dbReference>
<dbReference type="CDD" id="cd07035">
    <property type="entry name" value="TPP_PYR_POX_like"/>
    <property type="match status" value="1"/>
</dbReference>
<evidence type="ECO:0000256" key="5">
    <source>
        <dbReference type="ARBA" id="ARBA00022605"/>
    </source>
</evidence>
<evidence type="ECO:0000256" key="2">
    <source>
        <dbReference type="ARBA" id="ARBA00004974"/>
    </source>
</evidence>
<dbReference type="InterPro" id="IPR029061">
    <property type="entry name" value="THDP-binding"/>
</dbReference>
<dbReference type="GO" id="GO:0050660">
    <property type="term" value="F:flavin adenine dinucleotide binding"/>
    <property type="evidence" value="ECO:0007669"/>
    <property type="project" value="InterPro"/>
</dbReference>
<evidence type="ECO:0000256" key="7">
    <source>
        <dbReference type="ARBA" id="ARBA00022723"/>
    </source>
</evidence>
<feature type="domain" description="Thiamine pyrophosphate enzyme central" evidence="12">
    <location>
        <begin position="350"/>
        <end position="493"/>
    </location>
</feature>
<dbReference type="Gene3D" id="3.40.50.970">
    <property type="match status" value="2"/>
</dbReference>
<dbReference type="CDD" id="cd02015">
    <property type="entry name" value="TPP_AHAS"/>
    <property type="match status" value="1"/>
</dbReference>
<gene>
    <name evidence="15" type="ORF">PAN0_006d2960</name>
</gene>
<feature type="domain" description="Thiamine pyrophosphate enzyme TPP-binding" evidence="13">
    <location>
        <begin position="558"/>
        <end position="706"/>
    </location>
</feature>
<dbReference type="EC" id="2.2.1.6" evidence="11"/>
<keyword evidence="10 11" id="KW-0100">Branched-chain amino acid biosynthesis</keyword>
<dbReference type="Pfam" id="PF00205">
    <property type="entry name" value="TPP_enzyme_M"/>
    <property type="match status" value="1"/>
</dbReference>
<dbReference type="SUPFAM" id="SSF52467">
    <property type="entry name" value="DHS-like NAD/FAD-binding domain"/>
    <property type="match status" value="1"/>
</dbReference>
<dbReference type="UniPathway" id="UPA00047">
    <property type="reaction ID" value="UER00055"/>
</dbReference>
<dbReference type="InterPro" id="IPR029035">
    <property type="entry name" value="DHS-like_NAD/FAD-binding_dom"/>
</dbReference>
<comment type="catalytic activity">
    <reaction evidence="11">
        <text>2 pyruvate + H(+) = (2S)-2-acetolactate + CO2</text>
        <dbReference type="Rhea" id="RHEA:25249"/>
        <dbReference type="ChEBI" id="CHEBI:15361"/>
        <dbReference type="ChEBI" id="CHEBI:15378"/>
        <dbReference type="ChEBI" id="CHEBI:16526"/>
        <dbReference type="ChEBI" id="CHEBI:58476"/>
        <dbReference type="EC" id="2.2.1.6"/>
    </reaction>
</comment>
<evidence type="ECO:0000256" key="6">
    <source>
        <dbReference type="ARBA" id="ARBA00022679"/>
    </source>
</evidence>
<dbReference type="GO" id="GO:0005739">
    <property type="term" value="C:mitochondrion"/>
    <property type="evidence" value="ECO:0007669"/>
    <property type="project" value="UniProtKB-SubCell"/>
</dbReference>
<evidence type="ECO:0000256" key="11">
    <source>
        <dbReference type="RuleBase" id="RU003591"/>
    </source>
</evidence>
<dbReference type="Gene3D" id="3.40.50.1220">
    <property type="entry name" value="TPP-binding domain"/>
    <property type="match status" value="1"/>
</dbReference>
<dbReference type="GO" id="GO:0009097">
    <property type="term" value="P:isoleucine biosynthetic process"/>
    <property type="evidence" value="ECO:0007669"/>
    <property type="project" value="UniProtKB-UniPathway"/>
</dbReference>
<keyword evidence="16" id="KW-1185">Reference proteome</keyword>